<evidence type="ECO:0000313" key="5">
    <source>
        <dbReference type="EMBL" id="AOX18341.1"/>
    </source>
</evidence>
<comment type="subcellular location">
    <subcellularLocation>
        <location evidence="1">Membrane</location>
        <topology evidence="1">Multi-pass membrane protein</topology>
    </subcellularLocation>
</comment>
<dbReference type="Proteomes" id="UP000179145">
    <property type="component" value="Chromosome"/>
</dbReference>
<evidence type="ECO:0000256" key="3">
    <source>
        <dbReference type="ARBA" id="ARBA00022989"/>
    </source>
</evidence>
<gene>
    <name evidence="5" type="ORF">A0U89_12770</name>
</gene>
<dbReference type="PANTHER" id="PTHR23514">
    <property type="entry name" value="BYPASS OF STOP CODON PROTEIN 6"/>
    <property type="match status" value="1"/>
</dbReference>
<name>A0A1D8UXK7_9PROT</name>
<dbReference type="RefSeq" id="WP_070403833.1">
    <property type="nucleotide sequence ID" value="NZ_BJVW01000005.1"/>
</dbReference>
<dbReference type="STRING" id="153496.A0U89_12770"/>
<accession>A0A1D8UXK7</accession>
<dbReference type="KEGG" id="kba:A0U89_12770"/>
<reference evidence="5 6" key="1">
    <citation type="journal article" date="2016" name="Microb. Cell Fact.">
        <title>Dissection of exopolysaccharide biosynthesis in Kozakia baliensis.</title>
        <authorList>
            <person name="Brandt J.U."/>
            <person name="Jakob F."/>
            <person name="Behr J."/>
            <person name="Geissler A.J."/>
            <person name="Vogel R.F."/>
        </authorList>
    </citation>
    <scope>NUCLEOTIDE SEQUENCE [LARGE SCALE GENOMIC DNA]</scope>
    <source>
        <strain evidence="5 6">DSM 14400</strain>
    </source>
</reference>
<dbReference type="PANTHER" id="PTHR23514:SF13">
    <property type="entry name" value="INNER MEMBRANE PROTEIN YBJJ"/>
    <property type="match status" value="1"/>
</dbReference>
<dbReference type="InterPro" id="IPR051788">
    <property type="entry name" value="MFS_Transporter"/>
</dbReference>
<evidence type="ECO:0000256" key="1">
    <source>
        <dbReference type="ARBA" id="ARBA00004141"/>
    </source>
</evidence>
<dbReference type="InterPro" id="IPR036259">
    <property type="entry name" value="MFS_trans_sf"/>
</dbReference>
<organism evidence="5 6">
    <name type="scientific">Kozakia baliensis</name>
    <dbReference type="NCBI Taxonomy" id="153496"/>
    <lineage>
        <taxon>Bacteria</taxon>
        <taxon>Pseudomonadati</taxon>
        <taxon>Pseudomonadota</taxon>
        <taxon>Alphaproteobacteria</taxon>
        <taxon>Acetobacterales</taxon>
        <taxon>Acetobacteraceae</taxon>
        <taxon>Kozakia</taxon>
    </lineage>
</organism>
<protein>
    <submittedName>
        <fullName evidence="5">Uncharacterized protein</fullName>
    </submittedName>
</protein>
<evidence type="ECO:0000256" key="4">
    <source>
        <dbReference type="ARBA" id="ARBA00023136"/>
    </source>
</evidence>
<keyword evidence="6" id="KW-1185">Reference proteome</keyword>
<dbReference type="EMBL" id="CP014674">
    <property type="protein sequence ID" value="AOX18341.1"/>
    <property type="molecule type" value="Genomic_DNA"/>
</dbReference>
<dbReference type="eggNOG" id="COG2814">
    <property type="taxonomic scope" value="Bacteria"/>
</dbReference>
<proteinExistence type="predicted"/>
<evidence type="ECO:0000313" key="6">
    <source>
        <dbReference type="Proteomes" id="UP000179145"/>
    </source>
</evidence>
<dbReference type="SUPFAM" id="SSF103473">
    <property type="entry name" value="MFS general substrate transporter"/>
    <property type="match status" value="1"/>
</dbReference>
<keyword evidence="2" id="KW-0812">Transmembrane</keyword>
<dbReference type="Gene3D" id="1.20.1250.20">
    <property type="entry name" value="MFS general substrate transporter like domains"/>
    <property type="match status" value="2"/>
</dbReference>
<dbReference type="Pfam" id="PF07690">
    <property type="entry name" value="MFS_1"/>
    <property type="match status" value="1"/>
</dbReference>
<dbReference type="CDD" id="cd17393">
    <property type="entry name" value="MFS_MosC_like"/>
    <property type="match status" value="1"/>
</dbReference>
<dbReference type="GO" id="GO:0022857">
    <property type="term" value="F:transmembrane transporter activity"/>
    <property type="evidence" value="ECO:0007669"/>
    <property type="project" value="InterPro"/>
</dbReference>
<dbReference type="AlphaFoldDB" id="A0A1D8UXK7"/>
<dbReference type="OrthoDB" id="9810941at2"/>
<evidence type="ECO:0000256" key="2">
    <source>
        <dbReference type="ARBA" id="ARBA00022692"/>
    </source>
</evidence>
<dbReference type="GO" id="GO:0016020">
    <property type="term" value="C:membrane"/>
    <property type="evidence" value="ECO:0007669"/>
    <property type="project" value="UniProtKB-SubCell"/>
</dbReference>
<dbReference type="InterPro" id="IPR011701">
    <property type="entry name" value="MFS"/>
</dbReference>
<sequence length="383" mass="39750">MARARIAPSLAQQYSTRAAFFIAGFSGAAWAALVPLAQRHMQIGNGALGLLLLCLGFGSVIAMPFAGKIIAKWGCRNTLLLSGLLLASMLPLLAFLSWVPALGVCLMLFGVGLGSMDAAMNVQALIVERSAGRPMMSGFHGIFSIGGVGGAGSMSALLHVGFSPEIASLSVACVVVLLLAISTPSNLQEGGESHHPVFVRPHGFIILLGGICFITFLSEGAVLDWGGVFLTSERHFPPTQGGWGYVLFSAAMTICRLMGDRGVKWLGRSRIVFWGSLIAASGFVIIVTLDNVGIVLLGYALIGIGCANIVPVTYHALGRQKVMPESVAVSAVTAMGYAGGLAGPALIGLVAYLGGLSLAFGSLSILLVLVAACCSFVADRERR</sequence>
<keyword evidence="4" id="KW-0472">Membrane</keyword>
<keyword evidence="3" id="KW-1133">Transmembrane helix</keyword>